<dbReference type="SUPFAM" id="SSF56672">
    <property type="entry name" value="DNA/RNA polymerases"/>
    <property type="match status" value="1"/>
</dbReference>
<reference evidence="1 2" key="1">
    <citation type="submission" date="2024-01" db="EMBL/GenBank/DDBJ databases">
        <title>The complete chloroplast genome sequence of Lithospermum erythrorhizon: insights into the phylogenetic relationship among Boraginaceae species and the maternal lineages of purple gromwells.</title>
        <authorList>
            <person name="Okada T."/>
            <person name="Watanabe K."/>
        </authorList>
    </citation>
    <scope>NUCLEOTIDE SEQUENCE [LARGE SCALE GENOMIC DNA]</scope>
</reference>
<accession>A0AAV3PTH1</accession>
<gene>
    <name evidence="1" type="ORF">LIER_12905</name>
</gene>
<evidence type="ECO:0000313" key="1">
    <source>
        <dbReference type="EMBL" id="GAA0155089.1"/>
    </source>
</evidence>
<organism evidence="1 2">
    <name type="scientific">Lithospermum erythrorhizon</name>
    <name type="common">Purple gromwell</name>
    <name type="synonym">Lithospermum officinale var. erythrorhizon</name>
    <dbReference type="NCBI Taxonomy" id="34254"/>
    <lineage>
        <taxon>Eukaryota</taxon>
        <taxon>Viridiplantae</taxon>
        <taxon>Streptophyta</taxon>
        <taxon>Embryophyta</taxon>
        <taxon>Tracheophyta</taxon>
        <taxon>Spermatophyta</taxon>
        <taxon>Magnoliopsida</taxon>
        <taxon>eudicotyledons</taxon>
        <taxon>Gunneridae</taxon>
        <taxon>Pentapetalae</taxon>
        <taxon>asterids</taxon>
        <taxon>lamiids</taxon>
        <taxon>Boraginales</taxon>
        <taxon>Boraginaceae</taxon>
        <taxon>Boraginoideae</taxon>
        <taxon>Lithospermeae</taxon>
        <taxon>Lithospermum</taxon>
    </lineage>
</organism>
<name>A0AAV3PTH1_LITER</name>
<dbReference type="Gene3D" id="3.10.10.10">
    <property type="entry name" value="HIV Type 1 Reverse Transcriptase, subunit A, domain 1"/>
    <property type="match status" value="1"/>
</dbReference>
<dbReference type="EMBL" id="BAABME010002540">
    <property type="protein sequence ID" value="GAA0155089.1"/>
    <property type="molecule type" value="Genomic_DNA"/>
</dbReference>
<comment type="caution">
    <text evidence="1">The sequence shown here is derived from an EMBL/GenBank/DDBJ whole genome shotgun (WGS) entry which is preliminary data.</text>
</comment>
<evidence type="ECO:0000313" key="2">
    <source>
        <dbReference type="Proteomes" id="UP001454036"/>
    </source>
</evidence>
<dbReference type="InterPro" id="IPR043502">
    <property type="entry name" value="DNA/RNA_pol_sf"/>
</dbReference>
<dbReference type="Proteomes" id="UP001454036">
    <property type="component" value="Unassembled WGS sequence"/>
</dbReference>
<protein>
    <submittedName>
        <fullName evidence="1">Uncharacterized protein</fullName>
    </submittedName>
</protein>
<keyword evidence="2" id="KW-1185">Reference proteome</keyword>
<sequence length="89" mass="10417">MPRVDPKISLHKLHLDPSYKPVKLKKRNFSEEKNLAIREEVDESIKAGAIREWQLPEDITKYSWKERIRKKRPLSQSTGYIAGKSCLLV</sequence>
<dbReference type="AlphaFoldDB" id="A0AAV3PTH1"/>
<proteinExistence type="predicted"/>